<name>A0A3P5ZS87_BRACM</name>
<evidence type="ECO:0000256" key="1">
    <source>
        <dbReference type="ARBA" id="ARBA00022448"/>
    </source>
</evidence>
<dbReference type="GO" id="GO:0015031">
    <property type="term" value="P:protein transport"/>
    <property type="evidence" value="ECO:0007669"/>
    <property type="project" value="UniProtKB-KW"/>
</dbReference>
<protein>
    <recommendedName>
        <fullName evidence="7">Nuclear pore complex protein</fullName>
    </recommendedName>
</protein>
<evidence type="ECO:0000256" key="3">
    <source>
        <dbReference type="ARBA" id="ARBA00022927"/>
    </source>
</evidence>
<dbReference type="EMBL" id="LR031571">
    <property type="protein sequence ID" value="VDC77493.1"/>
    <property type="molecule type" value="Genomic_DNA"/>
</dbReference>
<comment type="subcellular location">
    <subcellularLocation>
        <location evidence="7">Nucleus</location>
        <location evidence="7">Nuclear pore complex</location>
    </subcellularLocation>
    <subcellularLocation>
        <location evidence="7">Nucleus membrane</location>
    </subcellularLocation>
</comment>
<dbReference type="PANTHER" id="PTHR13003">
    <property type="entry name" value="NUP107-RELATED"/>
    <property type="match status" value="1"/>
</dbReference>
<dbReference type="GO" id="GO:0005643">
    <property type="term" value="C:nuclear pore"/>
    <property type="evidence" value="ECO:0007669"/>
    <property type="project" value="UniProtKB-SubCell"/>
</dbReference>
<keyword evidence="5 7" id="KW-0906">Nuclear pore complex</keyword>
<comment type="similarity">
    <text evidence="7">Belongs to the nucleoporin Nup84/Nup107 family.</text>
</comment>
<evidence type="ECO:0000256" key="6">
    <source>
        <dbReference type="ARBA" id="ARBA00023242"/>
    </source>
</evidence>
<dbReference type="AlphaFoldDB" id="A0A3P5ZS87"/>
<dbReference type="GO" id="GO:0017056">
    <property type="term" value="F:structural constituent of nuclear pore"/>
    <property type="evidence" value="ECO:0007669"/>
    <property type="project" value="UniProtKB-UniRule"/>
</dbReference>
<dbReference type="PANTHER" id="PTHR13003:SF2">
    <property type="entry name" value="NUCLEAR PORE COMPLEX PROTEIN NUP107"/>
    <property type="match status" value="1"/>
</dbReference>
<dbReference type="Gene3D" id="1.20.190.50">
    <property type="match status" value="2"/>
</dbReference>
<evidence type="ECO:0000256" key="4">
    <source>
        <dbReference type="ARBA" id="ARBA00023010"/>
    </source>
</evidence>
<organism evidence="8">
    <name type="scientific">Brassica campestris</name>
    <name type="common">Field mustard</name>
    <dbReference type="NCBI Taxonomy" id="3711"/>
    <lineage>
        <taxon>Eukaryota</taxon>
        <taxon>Viridiplantae</taxon>
        <taxon>Streptophyta</taxon>
        <taxon>Embryophyta</taxon>
        <taxon>Tracheophyta</taxon>
        <taxon>Spermatophyta</taxon>
        <taxon>Magnoliopsida</taxon>
        <taxon>eudicotyledons</taxon>
        <taxon>Gunneridae</taxon>
        <taxon>Pentapetalae</taxon>
        <taxon>rosids</taxon>
        <taxon>malvids</taxon>
        <taxon>Brassicales</taxon>
        <taxon>Brassicaceae</taxon>
        <taxon>Brassiceae</taxon>
        <taxon>Brassica</taxon>
    </lineage>
</organism>
<keyword evidence="1 7" id="KW-0813">Transport</keyword>
<keyword evidence="3" id="KW-0653">Protein transport</keyword>
<dbReference type="GO" id="GO:0051028">
    <property type="term" value="P:mRNA transport"/>
    <property type="evidence" value="ECO:0007669"/>
    <property type="project" value="UniProtKB-KW"/>
</dbReference>
<comment type="subunit">
    <text evidence="7">Part of the nuclear pore complex (NPC).</text>
</comment>
<keyword evidence="4 7" id="KW-0811">Translocation</keyword>
<keyword evidence="6 7" id="KW-0539">Nucleus</keyword>
<gene>
    <name evidence="8" type="ORF">BRAA01T03995Z</name>
</gene>
<sequence length="535" mass="61074">MIKFGAHVVLVLRYMLADEIKDREKLSNVGDLILHMYSMFLFSKQHEELVGIYASQLARHRCIELFVHMMELRMHSSVHVKFKIFLSAMEYLPFSHVVDSQGNFEEIVDRYSNENATLWNIYRVLSRSREIKLAKYDPSVDVAEQHRQQSLQKAIAIQWLCFTPPSTIKDVKDVTSKLLLRSLMHSNILFREFALIAMWRVPATPVGAHTLLSFLAEPLKQLAENPDTLEDYVSENLQEFQDWNEYYSCDAKYRNWLKFQLENAEVTELSEEENQKAVVAAKETLDSSLSLLLRKDNPWLTFLEDDVFESEENMFLELHATAMLCLPSGECLRPDATVCAALMSALYASVTEEVVLDRQLMVNVSISSRDSYCIEVVLRCLATEGDGLGPHNANDGGILSSVAAAAFKGWDVYGTYLAFTVLTRFQAGVTMDISRLDAWYSSKEGSLETPATYILRGLCRRCCLPELVLRSMQVSVCLMESGNPPEDHDELIELVASDETGFISLFSQQQLQEFMLFEREYRLSQLELQEELSSS</sequence>
<proteinExistence type="inferred from homology"/>
<dbReference type="FunFam" id="1.20.190.50:FF:000006">
    <property type="entry name" value="Nuclear pore complex protein"/>
    <property type="match status" value="1"/>
</dbReference>
<evidence type="ECO:0000256" key="5">
    <source>
        <dbReference type="ARBA" id="ARBA00023132"/>
    </source>
</evidence>
<dbReference type="GO" id="GO:0031965">
    <property type="term" value="C:nuclear membrane"/>
    <property type="evidence" value="ECO:0007669"/>
    <property type="project" value="UniProtKB-SubCell"/>
</dbReference>
<dbReference type="Pfam" id="PF04121">
    <property type="entry name" value="Nup84_Nup100"/>
    <property type="match status" value="1"/>
</dbReference>
<accession>A0A3P5ZS87</accession>
<keyword evidence="7" id="KW-0472">Membrane</keyword>
<reference evidence="8" key="1">
    <citation type="submission" date="2018-11" db="EMBL/GenBank/DDBJ databases">
        <authorList>
            <consortium name="Genoscope - CEA"/>
            <person name="William W."/>
        </authorList>
    </citation>
    <scope>NUCLEOTIDE SEQUENCE</scope>
</reference>
<keyword evidence="2" id="KW-0509">mRNA transport</keyword>
<comment type="function">
    <text evidence="7">Functions as a component of the nuclear pore complex (NPC).</text>
</comment>
<evidence type="ECO:0000256" key="2">
    <source>
        <dbReference type="ARBA" id="ARBA00022816"/>
    </source>
</evidence>
<evidence type="ECO:0000256" key="7">
    <source>
        <dbReference type="RuleBase" id="RU365072"/>
    </source>
</evidence>
<evidence type="ECO:0000313" key="8">
    <source>
        <dbReference type="EMBL" id="VDC77493.1"/>
    </source>
</evidence>
<dbReference type="InterPro" id="IPR007252">
    <property type="entry name" value="Nup84/Nup107"/>
</dbReference>